<dbReference type="AlphaFoldDB" id="A0A9D1EIV8"/>
<dbReference type="Proteomes" id="UP000886841">
    <property type="component" value="Unassembled WGS sequence"/>
</dbReference>
<evidence type="ECO:0000256" key="1">
    <source>
        <dbReference type="SAM" id="Phobius"/>
    </source>
</evidence>
<protein>
    <submittedName>
        <fullName evidence="2">DUF2752 domain-containing protein</fullName>
    </submittedName>
</protein>
<comment type="caution">
    <text evidence="2">The sequence shown here is derived from an EMBL/GenBank/DDBJ whole genome shotgun (WGS) entry which is preliminary data.</text>
</comment>
<accession>A0A9D1EIV8</accession>
<keyword evidence="1" id="KW-0472">Membrane</keyword>
<evidence type="ECO:0000313" key="2">
    <source>
        <dbReference type="EMBL" id="HIR92798.1"/>
    </source>
</evidence>
<dbReference type="InterPro" id="IPR021215">
    <property type="entry name" value="DUF2752"/>
</dbReference>
<reference evidence="2" key="1">
    <citation type="submission" date="2020-10" db="EMBL/GenBank/DDBJ databases">
        <authorList>
            <person name="Gilroy R."/>
        </authorList>
    </citation>
    <scope>NUCLEOTIDE SEQUENCE</scope>
    <source>
        <strain evidence="2">ChiSxjej1B13-7041</strain>
    </source>
</reference>
<feature type="transmembrane region" description="Helical" evidence="1">
    <location>
        <begin position="49"/>
        <end position="70"/>
    </location>
</feature>
<evidence type="ECO:0000313" key="3">
    <source>
        <dbReference type="Proteomes" id="UP000886841"/>
    </source>
</evidence>
<gene>
    <name evidence="2" type="ORF">IAB98_05215</name>
</gene>
<feature type="transmembrane region" description="Helical" evidence="1">
    <location>
        <begin position="82"/>
        <end position="107"/>
    </location>
</feature>
<proteinExistence type="predicted"/>
<organism evidence="2 3">
    <name type="scientific">Candidatus Egerieimonas intestinavium</name>
    <dbReference type="NCBI Taxonomy" id="2840777"/>
    <lineage>
        <taxon>Bacteria</taxon>
        <taxon>Bacillati</taxon>
        <taxon>Bacillota</taxon>
        <taxon>Clostridia</taxon>
        <taxon>Lachnospirales</taxon>
        <taxon>Lachnospiraceae</taxon>
        <taxon>Lachnospiraceae incertae sedis</taxon>
        <taxon>Candidatus Egerieimonas</taxon>
    </lineage>
</organism>
<reference evidence="2" key="2">
    <citation type="journal article" date="2021" name="PeerJ">
        <title>Extensive microbial diversity within the chicken gut microbiome revealed by metagenomics and culture.</title>
        <authorList>
            <person name="Gilroy R."/>
            <person name="Ravi A."/>
            <person name="Getino M."/>
            <person name="Pursley I."/>
            <person name="Horton D.L."/>
            <person name="Alikhan N.F."/>
            <person name="Baker D."/>
            <person name="Gharbi K."/>
            <person name="Hall N."/>
            <person name="Watson M."/>
            <person name="Adriaenssens E.M."/>
            <person name="Foster-Nyarko E."/>
            <person name="Jarju S."/>
            <person name="Secka A."/>
            <person name="Antonio M."/>
            <person name="Oren A."/>
            <person name="Chaudhuri R.R."/>
            <person name="La Ragione R."/>
            <person name="Hildebrand F."/>
            <person name="Pallen M.J."/>
        </authorList>
    </citation>
    <scope>NUCLEOTIDE SEQUENCE</scope>
    <source>
        <strain evidence="2">ChiSxjej1B13-7041</strain>
    </source>
</reference>
<dbReference type="EMBL" id="DVHU01000045">
    <property type="protein sequence ID" value="HIR92798.1"/>
    <property type="molecule type" value="Genomic_DNA"/>
</dbReference>
<keyword evidence="1" id="KW-0812">Transmembrane</keyword>
<sequence>MDTILHFLLEEPCLFWQLTGLYCPGCGGTRAVLALLKGHPIRSLLYHPLVPYAAVVTAGLLLSWLLRRISRGKVQGLPWRPVYLWAGLGLVAGNWVLRNVLLLAWGIPIG</sequence>
<dbReference type="Pfam" id="PF10825">
    <property type="entry name" value="DUF2752"/>
    <property type="match status" value="1"/>
</dbReference>
<name>A0A9D1EIV8_9FIRM</name>
<keyword evidence="1" id="KW-1133">Transmembrane helix</keyword>